<dbReference type="STRING" id="1223545.GS4_07_00490"/>
<keyword evidence="18" id="KW-1185">Reference proteome</keyword>
<dbReference type="GO" id="GO:0008470">
    <property type="term" value="F:3-methylbutanoyl-CoA dehydrogenase activity"/>
    <property type="evidence" value="ECO:0007669"/>
    <property type="project" value="TreeGrafter"/>
</dbReference>
<comment type="subcellular location">
    <subcellularLocation>
        <location evidence="1">Cytoplasm</location>
    </subcellularLocation>
</comment>
<dbReference type="Gene3D" id="1.10.540.10">
    <property type="entry name" value="Acyl-CoA dehydrogenase/oxidase, N-terminal domain"/>
    <property type="match status" value="1"/>
</dbReference>
<dbReference type="Gene3D" id="1.20.140.10">
    <property type="entry name" value="Butyryl-CoA Dehydrogenase, subunit A, domain 3"/>
    <property type="match status" value="1"/>
</dbReference>
<dbReference type="SUPFAM" id="SSF47203">
    <property type="entry name" value="Acyl-CoA dehydrogenase C-terminal domain-like"/>
    <property type="match status" value="1"/>
</dbReference>
<evidence type="ECO:0000256" key="8">
    <source>
        <dbReference type="ARBA" id="ARBA00034317"/>
    </source>
</evidence>
<dbReference type="InterPro" id="IPR013786">
    <property type="entry name" value="AcylCoA_DH/ox_N"/>
</dbReference>
<dbReference type="EMBL" id="BANX01000007">
    <property type="protein sequence ID" value="GAC67300.1"/>
    <property type="molecule type" value="Genomic_DNA"/>
</dbReference>
<feature type="domain" description="Acyl-CoA dehydrogenase/oxidase N-terminal" evidence="15">
    <location>
        <begin position="30"/>
        <end position="125"/>
    </location>
</feature>
<comment type="pathway">
    <text evidence="7">Sulfur metabolism; dibenzothiophene degradation.</text>
</comment>
<comment type="catalytic activity">
    <reaction evidence="11">
        <text>dibenzothiophene + FMNH2 + O2 = dibenzothiophene 5-oxide + FMN + H2O + H(+)</text>
        <dbReference type="Rhea" id="RHEA:49076"/>
        <dbReference type="ChEBI" id="CHEBI:15377"/>
        <dbReference type="ChEBI" id="CHEBI:15378"/>
        <dbReference type="ChEBI" id="CHEBI:15379"/>
        <dbReference type="ChEBI" id="CHEBI:23681"/>
        <dbReference type="ChEBI" id="CHEBI:23683"/>
        <dbReference type="ChEBI" id="CHEBI:57618"/>
        <dbReference type="ChEBI" id="CHEBI:58210"/>
    </reaction>
</comment>
<name>M0QFC2_9ACTN</name>
<dbReference type="GO" id="GO:0004497">
    <property type="term" value="F:monooxygenase activity"/>
    <property type="evidence" value="ECO:0007669"/>
    <property type="project" value="UniProtKB-KW"/>
</dbReference>
<protein>
    <recommendedName>
        <fullName evidence="10">Dibenzothiophene monooxygenase</fullName>
        <ecNumber evidence="9">1.14.14.21</ecNumber>
    </recommendedName>
</protein>
<comment type="similarity">
    <text evidence="8">Belongs to the DszC flavin monooxygenase family.</text>
</comment>
<evidence type="ECO:0000256" key="1">
    <source>
        <dbReference type="ARBA" id="ARBA00004496"/>
    </source>
</evidence>
<evidence type="ECO:0000256" key="7">
    <source>
        <dbReference type="ARBA" id="ARBA00034307"/>
    </source>
</evidence>
<dbReference type="Gene3D" id="2.40.110.10">
    <property type="entry name" value="Butyryl-CoA Dehydrogenase, subunit A, domain 2"/>
    <property type="match status" value="1"/>
</dbReference>
<accession>M0QFC2</accession>
<dbReference type="InterPro" id="IPR013107">
    <property type="entry name" value="Acyl-CoA_DH_C"/>
</dbReference>
<comment type="caution">
    <text evidence="17">The sequence shown here is derived from an EMBL/GenBank/DDBJ whole genome shotgun (WGS) entry which is preliminary data.</text>
</comment>
<dbReference type="Pfam" id="PF02770">
    <property type="entry name" value="Acyl-CoA_dh_M"/>
    <property type="match status" value="1"/>
</dbReference>
<dbReference type="GO" id="GO:0006552">
    <property type="term" value="P:L-leucine catabolic process"/>
    <property type="evidence" value="ECO:0007669"/>
    <property type="project" value="TreeGrafter"/>
</dbReference>
<evidence type="ECO:0000256" key="2">
    <source>
        <dbReference type="ARBA" id="ARBA00022630"/>
    </source>
</evidence>
<comment type="catalytic activity">
    <reaction evidence="13">
        <text>dibenzothiophene + 2 FMNH2 + 2 O2 = dibenzothiophene 5,5-dioxide + 2 FMN + 2 H2O + 2 H(+)</text>
        <dbReference type="Rhea" id="RHEA:49072"/>
        <dbReference type="ChEBI" id="CHEBI:15377"/>
        <dbReference type="ChEBI" id="CHEBI:15378"/>
        <dbReference type="ChEBI" id="CHEBI:15379"/>
        <dbReference type="ChEBI" id="CHEBI:23681"/>
        <dbReference type="ChEBI" id="CHEBI:57618"/>
        <dbReference type="ChEBI" id="CHEBI:58210"/>
        <dbReference type="ChEBI" id="CHEBI:90356"/>
        <dbReference type="EC" id="1.14.14.21"/>
    </reaction>
</comment>
<keyword evidence="5" id="KW-0560">Oxidoreductase</keyword>
<dbReference type="Pfam" id="PF08028">
    <property type="entry name" value="Acyl-CoA_dh_2"/>
    <property type="match status" value="1"/>
</dbReference>
<evidence type="ECO:0000313" key="17">
    <source>
        <dbReference type="EMBL" id="GAC67300.1"/>
    </source>
</evidence>
<evidence type="ECO:0000256" key="12">
    <source>
        <dbReference type="ARBA" id="ARBA00048445"/>
    </source>
</evidence>
<keyword evidence="3" id="KW-0288">FMN</keyword>
<dbReference type="PANTHER" id="PTHR43884">
    <property type="entry name" value="ACYL-COA DEHYDROGENASE"/>
    <property type="match status" value="1"/>
</dbReference>
<dbReference type="InterPro" id="IPR046373">
    <property type="entry name" value="Acyl-CoA_Oxase/DH_mid-dom_sf"/>
</dbReference>
<dbReference type="InterPro" id="IPR036250">
    <property type="entry name" value="AcylCo_DH-like_C"/>
</dbReference>
<evidence type="ECO:0000313" key="18">
    <source>
        <dbReference type="Proteomes" id="UP000011666"/>
    </source>
</evidence>
<evidence type="ECO:0000259" key="14">
    <source>
        <dbReference type="Pfam" id="PF02770"/>
    </source>
</evidence>
<evidence type="ECO:0000256" key="10">
    <source>
        <dbReference type="ARBA" id="ARBA00034345"/>
    </source>
</evidence>
<keyword evidence="2" id="KW-0285">Flavoprotein</keyword>
<dbReference type="InterPro" id="IPR006091">
    <property type="entry name" value="Acyl-CoA_Oxase/DH_mid-dom"/>
</dbReference>
<feature type="domain" description="Acyl-CoA dehydrogenase C-terminal" evidence="16">
    <location>
        <begin position="245"/>
        <end position="377"/>
    </location>
</feature>
<dbReference type="eggNOG" id="COG1960">
    <property type="taxonomic scope" value="Bacteria"/>
</dbReference>
<dbReference type="NCBIfam" id="TIGR04022">
    <property type="entry name" value="sulfur_SfnB"/>
    <property type="match status" value="1"/>
</dbReference>
<sequence>MTDESRASTRSAVAVLGADEAVAAAAELGAEFARGAGKRDREKILPHDEIRQLGASGLLAITVPAEHGGADLPASVVAEIIRLISKGDPNIGQIPHSHFAFVNQLRLQGTFEQQARIFAELLAGKSIGNAQSERGTKHVREYTTTLVRDGDAWRLNGTKYYCTGAIFADWIPTLAHLGEDGPLHVAWVHKDSEGLEIADDWDAVGQRTTSSGTVTLTDVRVPDDLITDYAVEFDGPTTYGSFAQLLHSAIDAGIARAALDDAVEFVTTKSRPYPDAGVERAAEDPLIVHAFGEMELAVRGAEALLAEAGRAVDRANADLTDETTGAATLAVAAARASTTAVSVDVASRLFEVSGTRSAAGSQSLDRHWRNARTHTLHDPAAWKLQHLGRWRVDGVFPPRHGQL</sequence>
<evidence type="ECO:0000256" key="3">
    <source>
        <dbReference type="ARBA" id="ARBA00022643"/>
    </source>
</evidence>
<keyword evidence="4" id="KW-0547">Nucleotide-binding</keyword>
<keyword evidence="6 17" id="KW-0503">Monooxygenase</keyword>
<dbReference type="Pfam" id="PF02771">
    <property type="entry name" value="Acyl-CoA_dh_N"/>
    <property type="match status" value="1"/>
</dbReference>
<dbReference type="EC" id="1.14.14.21" evidence="9"/>
<evidence type="ECO:0000259" key="16">
    <source>
        <dbReference type="Pfam" id="PF08028"/>
    </source>
</evidence>
<evidence type="ECO:0000259" key="15">
    <source>
        <dbReference type="Pfam" id="PF02771"/>
    </source>
</evidence>
<gene>
    <name evidence="17" type="ORF">GS4_07_00490</name>
</gene>
<organism evidence="17 18">
    <name type="scientific">Gordonia soli NBRC 108243</name>
    <dbReference type="NCBI Taxonomy" id="1223545"/>
    <lineage>
        <taxon>Bacteria</taxon>
        <taxon>Bacillati</taxon>
        <taxon>Actinomycetota</taxon>
        <taxon>Actinomycetes</taxon>
        <taxon>Mycobacteriales</taxon>
        <taxon>Gordoniaceae</taxon>
        <taxon>Gordonia</taxon>
    </lineage>
</organism>
<dbReference type="RefSeq" id="WP_007618327.1">
    <property type="nucleotide sequence ID" value="NZ_BANX01000007.1"/>
</dbReference>
<feature type="domain" description="Acyl-CoA oxidase/dehydrogenase middle" evidence="14">
    <location>
        <begin position="138"/>
        <end position="219"/>
    </location>
</feature>
<dbReference type="Proteomes" id="UP000011666">
    <property type="component" value="Unassembled WGS sequence"/>
</dbReference>
<dbReference type="InterPro" id="IPR037069">
    <property type="entry name" value="AcylCoA_DH/ox_N_sf"/>
</dbReference>
<evidence type="ECO:0000256" key="4">
    <source>
        <dbReference type="ARBA" id="ARBA00022741"/>
    </source>
</evidence>
<dbReference type="SUPFAM" id="SSF56645">
    <property type="entry name" value="Acyl-CoA dehydrogenase NM domain-like"/>
    <property type="match status" value="1"/>
</dbReference>
<proteinExistence type="inferred from homology"/>
<evidence type="ECO:0000256" key="11">
    <source>
        <dbReference type="ARBA" id="ARBA00047859"/>
    </source>
</evidence>
<dbReference type="GO" id="GO:0050660">
    <property type="term" value="F:flavin adenine dinucleotide binding"/>
    <property type="evidence" value="ECO:0007669"/>
    <property type="project" value="InterPro"/>
</dbReference>
<evidence type="ECO:0000256" key="13">
    <source>
        <dbReference type="ARBA" id="ARBA00049456"/>
    </source>
</evidence>
<evidence type="ECO:0000256" key="5">
    <source>
        <dbReference type="ARBA" id="ARBA00023002"/>
    </source>
</evidence>
<dbReference type="AlphaFoldDB" id="M0QFC2"/>
<dbReference type="PANTHER" id="PTHR43884:SF12">
    <property type="entry name" value="ISOVALERYL-COA DEHYDROGENASE, MITOCHONDRIAL-RELATED"/>
    <property type="match status" value="1"/>
</dbReference>
<dbReference type="InterPro" id="IPR023922">
    <property type="entry name" value="S04_starv_induced_SfnB"/>
</dbReference>
<reference evidence="17 18" key="1">
    <citation type="submission" date="2013-01" db="EMBL/GenBank/DDBJ databases">
        <title>Whole genome shotgun sequence of Gordonia soli NBRC 108243.</title>
        <authorList>
            <person name="Isaki-Nakamura S."/>
            <person name="Hosoyama A."/>
            <person name="Tsuchikane K."/>
            <person name="Ando Y."/>
            <person name="Baba S."/>
            <person name="Ohji S."/>
            <person name="Hamada M."/>
            <person name="Tamura T."/>
            <person name="Yamazoe A."/>
            <person name="Yamazaki S."/>
            <person name="Fujita N."/>
        </authorList>
    </citation>
    <scope>NUCLEOTIDE SEQUENCE [LARGE SCALE GENOMIC DNA]</scope>
    <source>
        <strain evidence="17 18">NBRC 108243</strain>
    </source>
</reference>
<evidence type="ECO:0000256" key="6">
    <source>
        <dbReference type="ARBA" id="ARBA00023033"/>
    </source>
</evidence>
<dbReference type="PIRSF" id="PIRSF016578">
    <property type="entry name" value="HsaA"/>
    <property type="match status" value="1"/>
</dbReference>
<dbReference type="GO" id="GO:0005737">
    <property type="term" value="C:cytoplasm"/>
    <property type="evidence" value="ECO:0007669"/>
    <property type="project" value="UniProtKB-SubCell"/>
</dbReference>
<comment type="catalytic activity">
    <reaction evidence="12">
        <text>dibenzothiophene 5-oxide + FMNH2 + O2 = dibenzothiophene 5,5-dioxide + FMN + H2O + H(+)</text>
        <dbReference type="Rhea" id="RHEA:49080"/>
        <dbReference type="ChEBI" id="CHEBI:15377"/>
        <dbReference type="ChEBI" id="CHEBI:15378"/>
        <dbReference type="ChEBI" id="CHEBI:15379"/>
        <dbReference type="ChEBI" id="CHEBI:23683"/>
        <dbReference type="ChEBI" id="CHEBI:57618"/>
        <dbReference type="ChEBI" id="CHEBI:58210"/>
        <dbReference type="ChEBI" id="CHEBI:90356"/>
    </reaction>
</comment>
<evidence type="ECO:0000256" key="9">
    <source>
        <dbReference type="ARBA" id="ARBA00034328"/>
    </source>
</evidence>
<dbReference type="InterPro" id="IPR009100">
    <property type="entry name" value="AcylCoA_DH/oxidase_NM_dom_sf"/>
</dbReference>